<evidence type="ECO:0000256" key="1">
    <source>
        <dbReference type="SAM" id="MobiDB-lite"/>
    </source>
</evidence>
<dbReference type="EMBL" id="LSSN01001865">
    <property type="protein sequence ID" value="OMJ18021.1"/>
    <property type="molecule type" value="Genomic_DNA"/>
</dbReference>
<gene>
    <name evidence="3" type="ORF">AYI70_g5613</name>
    <name evidence="2" type="ORF">AYI70_g6428</name>
</gene>
<organism evidence="2 4">
    <name type="scientific">Smittium culicis</name>
    <dbReference type="NCBI Taxonomy" id="133412"/>
    <lineage>
        <taxon>Eukaryota</taxon>
        <taxon>Fungi</taxon>
        <taxon>Fungi incertae sedis</taxon>
        <taxon>Zoopagomycota</taxon>
        <taxon>Kickxellomycotina</taxon>
        <taxon>Harpellomycetes</taxon>
        <taxon>Harpellales</taxon>
        <taxon>Legeriomycetaceae</taxon>
        <taxon>Smittium</taxon>
    </lineage>
</organism>
<name>A0A1R1XQ01_9FUNG</name>
<evidence type="ECO:0000313" key="3">
    <source>
        <dbReference type="EMBL" id="OMJ18021.1"/>
    </source>
</evidence>
<protein>
    <submittedName>
        <fullName evidence="2">Uncharacterized protein</fullName>
    </submittedName>
</protein>
<proteinExistence type="predicted"/>
<dbReference type="AlphaFoldDB" id="A0A1R1XQ01"/>
<evidence type="ECO:0000313" key="2">
    <source>
        <dbReference type="EMBL" id="OMJ16722.1"/>
    </source>
</evidence>
<dbReference type="EMBL" id="LSSN01002247">
    <property type="protein sequence ID" value="OMJ16722.1"/>
    <property type="molecule type" value="Genomic_DNA"/>
</dbReference>
<feature type="region of interest" description="Disordered" evidence="1">
    <location>
        <begin position="1"/>
        <end position="26"/>
    </location>
</feature>
<dbReference type="STRING" id="133412.A0A1R1XQ01"/>
<keyword evidence="4" id="KW-1185">Reference proteome</keyword>
<accession>A0A1R1XQ01</accession>
<reference evidence="2 4" key="1">
    <citation type="submission" date="2017-01" db="EMBL/GenBank/DDBJ databases">
        <authorList>
            <person name="Mah S.A."/>
            <person name="Swanson W.J."/>
            <person name="Moy G.W."/>
            <person name="Vacquier V.D."/>
        </authorList>
    </citation>
    <scope>NUCLEOTIDE SEQUENCE [LARGE SCALE GENOMIC DNA]</scope>
    <source>
        <strain evidence="2 4">GSMNP</strain>
    </source>
</reference>
<comment type="caution">
    <text evidence="2">The sequence shown here is derived from an EMBL/GenBank/DDBJ whole genome shotgun (WGS) entry which is preliminary data.</text>
</comment>
<sequence>MVDEESAETPKENIESSTTTDTPTDTVRYENGSCRASSPYRRSYVIIIEDSDFEVKGTKFWILQQSFHNLKKERETKIINGPEEAEYLCKIAKIKDRISLLDFQTDLQEKLLDVAGYIRYIYSHSNPTILQEVPPHLLETERIPDQSASVWIIIEPPHI</sequence>
<evidence type="ECO:0000313" key="4">
    <source>
        <dbReference type="Proteomes" id="UP000187283"/>
    </source>
</evidence>
<dbReference type="Proteomes" id="UP000187283">
    <property type="component" value="Unassembled WGS sequence"/>
</dbReference>